<protein>
    <submittedName>
        <fullName evidence="1">Helix-turn-helix domain-containing protein</fullName>
    </submittedName>
</protein>
<dbReference type="EMBL" id="SUPK01000007">
    <property type="protein sequence ID" value="TJY41088.1"/>
    <property type="molecule type" value="Genomic_DNA"/>
</dbReference>
<gene>
    <name evidence="1" type="ORF">E5161_15430</name>
</gene>
<evidence type="ECO:0000313" key="2">
    <source>
        <dbReference type="Proteomes" id="UP000309673"/>
    </source>
</evidence>
<keyword evidence="2" id="KW-1185">Reference proteome</keyword>
<dbReference type="AlphaFoldDB" id="A0A4U0F9C8"/>
<evidence type="ECO:0000313" key="1">
    <source>
        <dbReference type="EMBL" id="TJY41088.1"/>
    </source>
</evidence>
<accession>A0A4U0F9C8</accession>
<sequence>MKQMNLSLLLSSAILGVSIIIGCLIIQNHQGQNKYSSDHSLKSLMTLKETAEYLNLSEFQVRTIISSEENALNNNGSFTGKLFPMIRIGKDIYISTNGLNDWLNQATTQRTQY</sequence>
<comment type="caution">
    <text evidence="1">The sequence shown here is derived from an EMBL/GenBank/DDBJ whole genome shotgun (WGS) entry which is preliminary data.</text>
</comment>
<dbReference type="OrthoDB" id="2942251at2"/>
<reference evidence="1 2" key="1">
    <citation type="submission" date="2019-04" db="EMBL/GenBank/DDBJ databases">
        <title>Cohnella sp. nov., isolated from soil.</title>
        <authorList>
            <person name="Kim W."/>
        </authorList>
    </citation>
    <scope>NUCLEOTIDE SEQUENCE [LARGE SCALE GENOMIC DNA]</scope>
    <source>
        <strain evidence="1 2">CAU 1483</strain>
    </source>
</reference>
<proteinExistence type="predicted"/>
<organism evidence="1 2">
    <name type="scientific">Cohnella pontilimi</name>
    <dbReference type="NCBI Taxonomy" id="2564100"/>
    <lineage>
        <taxon>Bacteria</taxon>
        <taxon>Bacillati</taxon>
        <taxon>Bacillota</taxon>
        <taxon>Bacilli</taxon>
        <taxon>Bacillales</taxon>
        <taxon>Paenibacillaceae</taxon>
        <taxon>Cohnella</taxon>
    </lineage>
</organism>
<dbReference type="PROSITE" id="PS51257">
    <property type="entry name" value="PROKAR_LIPOPROTEIN"/>
    <property type="match status" value="1"/>
</dbReference>
<dbReference type="Proteomes" id="UP000309673">
    <property type="component" value="Unassembled WGS sequence"/>
</dbReference>
<name>A0A4U0F9C8_9BACL</name>